<proteinExistence type="predicted"/>
<dbReference type="EMBL" id="MVIL01000306">
    <property type="protein sequence ID" value="ORB77049.1"/>
    <property type="molecule type" value="Genomic_DNA"/>
</dbReference>
<reference evidence="1 2" key="1">
    <citation type="submission" date="2017-02" db="EMBL/GenBank/DDBJ databases">
        <title>The new phylogeny of genus Mycobacterium.</title>
        <authorList>
            <person name="Tortoli E."/>
            <person name="Trovato A."/>
            <person name="Cirillo D.M."/>
        </authorList>
    </citation>
    <scope>NUCLEOTIDE SEQUENCE [LARGE SCALE GENOMIC DNA]</scope>
    <source>
        <strain evidence="1 2">CCUG 56329</strain>
    </source>
</reference>
<accession>A0ABX3TE25</accession>
<name>A0ABX3TE25_9MYCO</name>
<dbReference type="RefSeq" id="WP_083187847.1">
    <property type="nucleotide sequence ID" value="NZ_MVIL01000306.1"/>
</dbReference>
<comment type="caution">
    <text evidence="1">The sequence shown here is derived from an EMBL/GenBank/DDBJ whole genome shotgun (WGS) entry which is preliminary data.</text>
</comment>
<protein>
    <submittedName>
        <fullName evidence="1">Uncharacterized protein</fullName>
    </submittedName>
</protein>
<gene>
    <name evidence="1" type="ORF">BST46_26700</name>
</gene>
<evidence type="ECO:0000313" key="1">
    <source>
        <dbReference type="EMBL" id="ORB77049.1"/>
    </source>
</evidence>
<sequence>MAELKPGRVFRAELTRQWFFTARYRDRGRGQFEAISKHPQRLADLVLTDSDGQVSAEQLIDLVVRRLVSINA</sequence>
<evidence type="ECO:0000313" key="2">
    <source>
        <dbReference type="Proteomes" id="UP000192847"/>
    </source>
</evidence>
<keyword evidence="2" id="KW-1185">Reference proteome</keyword>
<dbReference type="Proteomes" id="UP000192847">
    <property type="component" value="Unassembled WGS sequence"/>
</dbReference>
<organism evidence="1 2">
    <name type="scientific">Mycobacterium timonense</name>
    <dbReference type="NCBI Taxonomy" id="701043"/>
    <lineage>
        <taxon>Bacteria</taxon>
        <taxon>Bacillati</taxon>
        <taxon>Actinomycetota</taxon>
        <taxon>Actinomycetes</taxon>
        <taxon>Mycobacteriales</taxon>
        <taxon>Mycobacteriaceae</taxon>
        <taxon>Mycobacterium</taxon>
        <taxon>Mycobacterium avium complex (MAC)</taxon>
    </lineage>
</organism>